<accession>A0A0L0NGT9</accession>
<keyword evidence="1" id="KW-0812">Transmembrane</keyword>
<comment type="caution">
    <text evidence="2">The sequence shown here is derived from an EMBL/GenBank/DDBJ whole genome shotgun (WGS) entry which is preliminary data.</text>
</comment>
<name>A0A0L0NGT9_TOLOC</name>
<dbReference type="Proteomes" id="UP000036947">
    <property type="component" value="Unassembled WGS sequence"/>
</dbReference>
<keyword evidence="1" id="KW-0472">Membrane</keyword>
<dbReference type="AlphaFoldDB" id="A0A0L0NGT9"/>
<gene>
    <name evidence="2" type="ORF">TOPH_02391</name>
</gene>
<keyword evidence="1" id="KW-1133">Transmembrane helix</keyword>
<protein>
    <submittedName>
        <fullName evidence="2">Uncharacterized protein</fullName>
    </submittedName>
</protein>
<evidence type="ECO:0000256" key="1">
    <source>
        <dbReference type="SAM" id="Phobius"/>
    </source>
</evidence>
<feature type="transmembrane region" description="Helical" evidence="1">
    <location>
        <begin position="55"/>
        <end position="74"/>
    </location>
</feature>
<evidence type="ECO:0000313" key="2">
    <source>
        <dbReference type="EMBL" id="KND93258.1"/>
    </source>
</evidence>
<dbReference type="EMBL" id="LFRF01000004">
    <property type="protein sequence ID" value="KND93258.1"/>
    <property type="molecule type" value="Genomic_DNA"/>
</dbReference>
<reference evidence="2 3" key="1">
    <citation type="journal article" date="2015" name="BMC Genomics">
        <title>The genome of the truffle-parasite Tolypocladium ophioglossoides and the evolution of antifungal peptaibiotics.</title>
        <authorList>
            <person name="Quandt C.A."/>
            <person name="Bushley K.E."/>
            <person name="Spatafora J.W."/>
        </authorList>
    </citation>
    <scope>NUCLEOTIDE SEQUENCE [LARGE SCALE GENOMIC DNA]</scope>
    <source>
        <strain evidence="2 3">CBS 100239</strain>
    </source>
</reference>
<keyword evidence="3" id="KW-1185">Reference proteome</keyword>
<sequence length="141" mass="15807">MDISPYRNQLSSQLQHTLSIYANSKASYPGYRSVQAKPLQFKPLLITKSGPYSHLMYVMLKASLVIVAIMAYGICPFCGGNVEKQDPDADTGVNLRCTAQPNCRGFFTMVDWDESKGFGHSQRVLYYGQKVDGVYMFTQSK</sequence>
<proteinExistence type="predicted"/>
<organism evidence="2 3">
    <name type="scientific">Tolypocladium ophioglossoides (strain CBS 100239)</name>
    <name type="common">Snaketongue truffleclub</name>
    <name type="synonym">Elaphocordyceps ophioglossoides</name>
    <dbReference type="NCBI Taxonomy" id="1163406"/>
    <lineage>
        <taxon>Eukaryota</taxon>
        <taxon>Fungi</taxon>
        <taxon>Dikarya</taxon>
        <taxon>Ascomycota</taxon>
        <taxon>Pezizomycotina</taxon>
        <taxon>Sordariomycetes</taxon>
        <taxon>Hypocreomycetidae</taxon>
        <taxon>Hypocreales</taxon>
        <taxon>Ophiocordycipitaceae</taxon>
        <taxon>Tolypocladium</taxon>
    </lineage>
</organism>
<evidence type="ECO:0000313" key="3">
    <source>
        <dbReference type="Proteomes" id="UP000036947"/>
    </source>
</evidence>